<dbReference type="PANTHER" id="PTHR37424">
    <property type="entry name" value="BACTERIOFERRITIN-ASSOCIATED FERREDOXIN"/>
    <property type="match status" value="1"/>
</dbReference>
<evidence type="ECO:0000256" key="3">
    <source>
        <dbReference type="ARBA" id="ARBA00022723"/>
    </source>
</evidence>
<keyword evidence="2" id="KW-0001">2Fe-2S</keyword>
<comment type="caution">
    <text evidence="10">The sequence shown here is derived from an EMBL/GenBank/DDBJ whole genome shotgun (WGS) entry which is preliminary data.</text>
</comment>
<feature type="domain" description="BFD-like [2Fe-2S]-binding" evidence="9">
    <location>
        <begin position="2"/>
        <end position="50"/>
    </location>
</feature>
<dbReference type="RefSeq" id="WP_267847510.1">
    <property type="nucleotide sequence ID" value="NZ_JAPMXC010000001.1"/>
</dbReference>
<dbReference type="EMBL" id="JAPMXC010000001">
    <property type="protein sequence ID" value="MCY0387795.1"/>
    <property type="molecule type" value="Genomic_DNA"/>
</dbReference>
<evidence type="ECO:0000256" key="7">
    <source>
        <dbReference type="ARBA" id="ARBA00039386"/>
    </source>
</evidence>
<keyword evidence="3" id="KW-0479">Metal-binding</keyword>
<protein>
    <recommendedName>
        <fullName evidence="7">Bacterioferritin-associated ferredoxin</fullName>
    </recommendedName>
</protein>
<sequence>MIVCVCKAISDRQLRASMQAGHDTFEALQFEHGVATCCGRCEESVHEVLAGREIGCSRAERAGDRAQAVPMMFHARAA</sequence>
<dbReference type="Pfam" id="PF04324">
    <property type="entry name" value="Fer2_BFD"/>
    <property type="match status" value="1"/>
</dbReference>
<dbReference type="PANTHER" id="PTHR37424:SF1">
    <property type="entry name" value="BACTERIOFERRITIN-ASSOCIATED FERREDOXIN"/>
    <property type="match status" value="1"/>
</dbReference>
<evidence type="ECO:0000256" key="1">
    <source>
        <dbReference type="ARBA" id="ARBA00022448"/>
    </source>
</evidence>
<accession>A0ABT3ZNG5</accession>
<keyword evidence="11" id="KW-1185">Reference proteome</keyword>
<organism evidence="10 11">
    <name type="scientific">Robbsia betulipollinis</name>
    <dbReference type="NCBI Taxonomy" id="2981849"/>
    <lineage>
        <taxon>Bacteria</taxon>
        <taxon>Pseudomonadati</taxon>
        <taxon>Pseudomonadota</taxon>
        <taxon>Betaproteobacteria</taxon>
        <taxon>Burkholderiales</taxon>
        <taxon>Burkholderiaceae</taxon>
        <taxon>Robbsia</taxon>
    </lineage>
</organism>
<keyword evidence="4" id="KW-0249">Electron transport</keyword>
<dbReference type="InterPro" id="IPR052371">
    <property type="entry name" value="BFD-associated_ferredoxin"/>
</dbReference>
<keyword evidence="6" id="KW-0411">Iron-sulfur</keyword>
<dbReference type="Gene3D" id="1.10.10.1100">
    <property type="entry name" value="BFD-like [2Fe-2S]-binding domain"/>
    <property type="match status" value="1"/>
</dbReference>
<name>A0ABT3ZNG5_9BURK</name>
<evidence type="ECO:0000313" key="10">
    <source>
        <dbReference type="EMBL" id="MCY0387795.1"/>
    </source>
</evidence>
<evidence type="ECO:0000259" key="9">
    <source>
        <dbReference type="Pfam" id="PF04324"/>
    </source>
</evidence>
<dbReference type="InterPro" id="IPR041854">
    <property type="entry name" value="BFD-like_2Fe2S-bd_dom_sf"/>
</dbReference>
<reference evidence="10" key="1">
    <citation type="submission" date="2022-11" db="EMBL/GenBank/DDBJ databases">
        <title>Robbsia betulipollinis sp. nov., isolated from pollen of birch (Betula pendula).</title>
        <authorList>
            <person name="Shi H."/>
            <person name="Ambika Manirajan B."/>
            <person name="Ratering S."/>
            <person name="Geissler-Plaum R."/>
            <person name="Schnell S."/>
        </authorList>
    </citation>
    <scope>NUCLEOTIDE SEQUENCE</scope>
    <source>
        <strain evidence="10">Bb-Pol-6</strain>
    </source>
</reference>
<keyword evidence="5" id="KW-0408">Iron</keyword>
<keyword evidence="1" id="KW-0813">Transport</keyword>
<dbReference type="InterPro" id="IPR007419">
    <property type="entry name" value="BFD-like_2Fe2S-bd_dom"/>
</dbReference>
<evidence type="ECO:0000256" key="2">
    <source>
        <dbReference type="ARBA" id="ARBA00022714"/>
    </source>
</evidence>
<evidence type="ECO:0000256" key="4">
    <source>
        <dbReference type="ARBA" id="ARBA00022982"/>
    </source>
</evidence>
<proteinExistence type="inferred from homology"/>
<evidence type="ECO:0000256" key="5">
    <source>
        <dbReference type="ARBA" id="ARBA00023004"/>
    </source>
</evidence>
<evidence type="ECO:0000313" key="11">
    <source>
        <dbReference type="Proteomes" id="UP001082899"/>
    </source>
</evidence>
<evidence type="ECO:0000256" key="8">
    <source>
        <dbReference type="ARBA" id="ARBA00046332"/>
    </source>
</evidence>
<dbReference type="Proteomes" id="UP001082899">
    <property type="component" value="Unassembled WGS sequence"/>
</dbReference>
<evidence type="ECO:0000256" key="6">
    <source>
        <dbReference type="ARBA" id="ARBA00023014"/>
    </source>
</evidence>
<gene>
    <name evidence="10" type="ORF">OVY01_11225</name>
</gene>
<comment type="similarity">
    <text evidence="8">Belongs to the Bfd family.</text>
</comment>